<sequence>MRGAASALLLLAASLPPLLAGCGRAGPPRPPGPAGAITYPRIYPAPESAPVPPAPAAAVPQPAPPAGTAPPMRSLR</sequence>
<evidence type="ECO:0000256" key="1">
    <source>
        <dbReference type="SAM" id="MobiDB-lite"/>
    </source>
</evidence>
<gene>
    <name evidence="3" type="ORF">GCM10009416_51120</name>
</gene>
<reference evidence="4" key="1">
    <citation type="journal article" date="2019" name="Int. J. Syst. Evol. Microbiol.">
        <title>The Global Catalogue of Microorganisms (GCM) 10K type strain sequencing project: providing services to taxonomists for standard genome sequencing and annotation.</title>
        <authorList>
            <consortium name="The Broad Institute Genomics Platform"/>
            <consortium name="The Broad Institute Genome Sequencing Center for Infectious Disease"/>
            <person name="Wu L."/>
            <person name="Ma J."/>
        </authorList>
    </citation>
    <scope>NUCLEOTIDE SEQUENCE [LARGE SCALE GENOMIC DNA]</scope>
    <source>
        <strain evidence="4">JCM 9933</strain>
    </source>
</reference>
<keyword evidence="4" id="KW-1185">Reference proteome</keyword>
<feature type="region of interest" description="Disordered" evidence="1">
    <location>
        <begin position="49"/>
        <end position="76"/>
    </location>
</feature>
<evidence type="ECO:0000313" key="4">
    <source>
        <dbReference type="Proteomes" id="UP001501588"/>
    </source>
</evidence>
<keyword evidence="2" id="KW-0732">Signal</keyword>
<accession>A0ABP3RD01</accession>
<dbReference type="EMBL" id="BAAAFZ010000125">
    <property type="protein sequence ID" value="GAA0608097.1"/>
    <property type="molecule type" value="Genomic_DNA"/>
</dbReference>
<proteinExistence type="predicted"/>
<evidence type="ECO:0000256" key="2">
    <source>
        <dbReference type="SAM" id="SignalP"/>
    </source>
</evidence>
<dbReference type="PROSITE" id="PS51257">
    <property type="entry name" value="PROKAR_LIPOPROTEIN"/>
    <property type="match status" value="1"/>
</dbReference>
<evidence type="ECO:0000313" key="3">
    <source>
        <dbReference type="EMBL" id="GAA0608097.1"/>
    </source>
</evidence>
<feature type="signal peptide" evidence="2">
    <location>
        <begin position="1"/>
        <end position="20"/>
    </location>
</feature>
<dbReference type="Proteomes" id="UP001501588">
    <property type="component" value="Unassembled WGS sequence"/>
</dbReference>
<comment type="caution">
    <text evidence="3">The sequence shown here is derived from an EMBL/GenBank/DDBJ whole genome shotgun (WGS) entry which is preliminary data.</text>
</comment>
<feature type="chain" id="PRO_5047322448" evidence="2">
    <location>
        <begin position="21"/>
        <end position="76"/>
    </location>
</feature>
<dbReference type="RefSeq" id="WP_343898308.1">
    <property type="nucleotide sequence ID" value="NZ_BAAAFZ010000125.1"/>
</dbReference>
<feature type="compositionally biased region" description="Pro residues" evidence="1">
    <location>
        <begin position="49"/>
        <end position="68"/>
    </location>
</feature>
<name>A0ABP3RD01_9PROT</name>
<organism evidence="3 4">
    <name type="scientific">Craurococcus roseus</name>
    <dbReference type="NCBI Taxonomy" id="77585"/>
    <lineage>
        <taxon>Bacteria</taxon>
        <taxon>Pseudomonadati</taxon>
        <taxon>Pseudomonadota</taxon>
        <taxon>Alphaproteobacteria</taxon>
        <taxon>Acetobacterales</taxon>
        <taxon>Acetobacteraceae</taxon>
        <taxon>Craurococcus</taxon>
    </lineage>
</organism>
<protein>
    <submittedName>
        <fullName evidence="3">Uncharacterized protein</fullName>
    </submittedName>
</protein>